<proteinExistence type="predicted"/>
<reference evidence="1 2" key="1">
    <citation type="submission" date="2008-07" db="EMBL/GenBank/DDBJ databases">
        <authorList>
            <person name="El-Sayed N."/>
            <person name="Caler E."/>
            <person name="Inman J."/>
            <person name="Amedeo P."/>
            <person name="Hass B."/>
            <person name="Wortman J."/>
        </authorList>
    </citation>
    <scope>NUCLEOTIDE SEQUENCE [LARGE SCALE GENOMIC DNA]</scope>
    <source>
        <strain evidence="2">ATCC 50983 / TXsc</strain>
    </source>
</reference>
<evidence type="ECO:0000313" key="1">
    <source>
        <dbReference type="EMBL" id="EER09659.1"/>
    </source>
</evidence>
<dbReference type="GeneID" id="9052582"/>
<dbReference type="Proteomes" id="UP000007800">
    <property type="component" value="Unassembled WGS sequence"/>
</dbReference>
<name>C5L117_PERM5</name>
<dbReference type="OMA" id="DSPEYAM"/>
<accession>C5L117</accession>
<dbReference type="EMBL" id="GG678140">
    <property type="protein sequence ID" value="EER09659.1"/>
    <property type="molecule type" value="Genomic_DNA"/>
</dbReference>
<sequence length="181" mass="19591">MEFGSSLSGGERRFSVASMFSEDGAKRVRVSRSTITCLHDVTSLPFLDESSWWPSGGVKSNLFHVDSPEYAMGNVISESMIFPAICRSPVLSDILVDAGMMASLMIDGGRDFYGDGTNFGLQPCVELVGLSEAWIGERLNAFFEKSKIPNETREQIAASSDALRIAGATFGDLLKHLVRGG</sequence>
<dbReference type="AlphaFoldDB" id="C5L117"/>
<protein>
    <submittedName>
        <fullName evidence="1">Uncharacterized protein</fullName>
    </submittedName>
</protein>
<dbReference type="RefSeq" id="XP_002777864.1">
    <property type="nucleotide sequence ID" value="XM_002777818.1"/>
</dbReference>
<evidence type="ECO:0000313" key="2">
    <source>
        <dbReference type="Proteomes" id="UP000007800"/>
    </source>
</evidence>
<keyword evidence="2" id="KW-1185">Reference proteome</keyword>
<dbReference type="InParanoid" id="C5L117"/>
<organism evidence="2">
    <name type="scientific">Perkinsus marinus (strain ATCC 50983 / TXsc)</name>
    <dbReference type="NCBI Taxonomy" id="423536"/>
    <lineage>
        <taxon>Eukaryota</taxon>
        <taxon>Sar</taxon>
        <taxon>Alveolata</taxon>
        <taxon>Perkinsozoa</taxon>
        <taxon>Perkinsea</taxon>
        <taxon>Perkinsida</taxon>
        <taxon>Perkinsidae</taxon>
        <taxon>Perkinsus</taxon>
    </lineage>
</organism>
<gene>
    <name evidence="1" type="ORF">Pmar_PMAR008798</name>
</gene>